<reference evidence="5 6" key="1">
    <citation type="submission" date="2021-04" db="EMBL/GenBank/DDBJ databases">
        <authorList>
            <person name="Bliznina A."/>
        </authorList>
    </citation>
    <scope>NUCLEOTIDE SEQUENCE [LARGE SCALE GENOMIC DNA]</scope>
</reference>
<protein>
    <recommendedName>
        <fullName evidence="3 4">Enhancer of rudimentary homolog</fullName>
    </recommendedName>
</protein>
<name>A0ABN7SZT3_OIKDI</name>
<evidence type="ECO:0000256" key="3">
    <source>
        <dbReference type="ARBA" id="ARBA00014423"/>
    </source>
</evidence>
<accession>A0ABN7SZT3</accession>
<proteinExistence type="inferred from homology"/>
<dbReference type="Pfam" id="PF01133">
    <property type="entry name" value="ER"/>
    <property type="match status" value="1"/>
</dbReference>
<dbReference type="Proteomes" id="UP001158576">
    <property type="component" value="Chromosome 1"/>
</dbReference>
<comment type="function">
    <text evidence="1 4">May have a role in the cell cycle.</text>
</comment>
<sequence>MPASVHTILLVQPNRRPESRTYGDFEHLEDALEGVCKFYEEQLKRQNPHHEQITYDISQLFDFIDSLTDLVILVYRKSTESYEPQNKDWIKEKIYHMLKKQAGGA</sequence>
<evidence type="ECO:0000256" key="2">
    <source>
        <dbReference type="ARBA" id="ARBA00007491"/>
    </source>
</evidence>
<dbReference type="EMBL" id="OU015566">
    <property type="protein sequence ID" value="CAG5106879.1"/>
    <property type="molecule type" value="Genomic_DNA"/>
</dbReference>
<comment type="similarity">
    <text evidence="2 4">Belongs to the E(R) family.</text>
</comment>
<organism evidence="5 6">
    <name type="scientific">Oikopleura dioica</name>
    <name type="common">Tunicate</name>
    <dbReference type="NCBI Taxonomy" id="34765"/>
    <lineage>
        <taxon>Eukaryota</taxon>
        <taxon>Metazoa</taxon>
        <taxon>Chordata</taxon>
        <taxon>Tunicata</taxon>
        <taxon>Appendicularia</taxon>
        <taxon>Copelata</taxon>
        <taxon>Oikopleuridae</taxon>
        <taxon>Oikopleura</taxon>
    </lineage>
</organism>
<keyword evidence="6" id="KW-1185">Reference proteome</keyword>
<gene>
    <name evidence="5" type="ORF">OKIOD_LOCUS11806</name>
</gene>
<dbReference type="PIRSF" id="PIRSF016393">
    <property type="entry name" value="Enh_rudimentary"/>
    <property type="match status" value="1"/>
</dbReference>
<evidence type="ECO:0000313" key="5">
    <source>
        <dbReference type="EMBL" id="CAG5106879.1"/>
    </source>
</evidence>
<keyword evidence="4" id="KW-0131">Cell cycle</keyword>
<dbReference type="PANTHER" id="PTHR12373">
    <property type="entry name" value="ENHANCER OF RUDIMENTARY ERH"/>
    <property type="match status" value="1"/>
</dbReference>
<dbReference type="PANTHER" id="PTHR12373:SF0">
    <property type="entry name" value="ENHANCER OF RUDIMENTARY HOMOLOG"/>
    <property type="match status" value="1"/>
</dbReference>
<evidence type="ECO:0000256" key="1">
    <source>
        <dbReference type="ARBA" id="ARBA00003742"/>
    </source>
</evidence>
<dbReference type="SUPFAM" id="SSF143875">
    <property type="entry name" value="ERH-like"/>
    <property type="match status" value="1"/>
</dbReference>
<dbReference type="InterPro" id="IPR035912">
    <property type="entry name" value="EHR_sf"/>
</dbReference>
<evidence type="ECO:0000256" key="4">
    <source>
        <dbReference type="PIRNR" id="PIRNR016393"/>
    </source>
</evidence>
<dbReference type="Gene3D" id="3.30.2260.10">
    <property type="entry name" value="Enhancer of rudimentary"/>
    <property type="match status" value="1"/>
</dbReference>
<evidence type="ECO:0000313" key="6">
    <source>
        <dbReference type="Proteomes" id="UP001158576"/>
    </source>
</evidence>
<dbReference type="InterPro" id="IPR000781">
    <property type="entry name" value="ERH"/>
</dbReference>